<keyword evidence="6" id="KW-0723">Serine/threonine-protein kinase</keyword>
<evidence type="ECO:0000256" key="1">
    <source>
        <dbReference type="ARBA" id="ARBA00022679"/>
    </source>
</evidence>
<sequence length="271" mass="29547">IRWQRGEMIGKGAFGSVYLSLNLDTGELMAVKHLDCAEVSSRERSALENEVSMMKGLCHPNIVRYLGVDSSNDALAIFLEYVPGGSLRSLLDKFGKLEEDIVRLYSRQILLGLEYLHGNAIAHRDIKAANVLVSNDGSVKLADFGASKRMAAPSNLNGGGAVGALQTGGAKGTPLWMAPEVIKAAPKSQGWRKADVWSVGCTVIEMSTGRPPWSQYSNPVTAMYHIACVEELPDMPPNLSDDGIQFLWLCFQREPRLRPEVTALLLQGFVS</sequence>
<organism evidence="9">
    <name type="scientific">Aureococcus anophagefferens</name>
    <name type="common">Harmful bloom alga</name>
    <dbReference type="NCBI Taxonomy" id="44056"/>
    <lineage>
        <taxon>Eukaryota</taxon>
        <taxon>Sar</taxon>
        <taxon>Stramenopiles</taxon>
        <taxon>Ochrophyta</taxon>
        <taxon>Pelagophyceae</taxon>
        <taxon>Pelagomonadales</taxon>
        <taxon>Pelagomonadaceae</taxon>
        <taxon>Aureococcus</taxon>
    </lineage>
</organism>
<dbReference type="InterPro" id="IPR017441">
    <property type="entry name" value="Protein_kinase_ATP_BS"/>
</dbReference>
<dbReference type="PANTHER" id="PTHR48016:SF56">
    <property type="entry name" value="MAPKK KINASE"/>
    <property type="match status" value="1"/>
</dbReference>
<dbReference type="RefSeq" id="XP_009037802.1">
    <property type="nucleotide sequence ID" value="XM_009039554.1"/>
</dbReference>
<dbReference type="InParanoid" id="F0YC78"/>
<dbReference type="SMART" id="SM00220">
    <property type="entry name" value="S_TKc"/>
    <property type="match status" value="1"/>
</dbReference>
<dbReference type="AlphaFoldDB" id="F0YC78"/>
<keyword evidence="3" id="KW-0418">Kinase</keyword>
<protein>
    <recommendedName>
        <fullName evidence="7">Protein kinase domain-containing protein</fullName>
    </recommendedName>
</protein>
<feature type="non-terminal residue" evidence="8">
    <location>
        <position position="271"/>
    </location>
</feature>
<dbReference type="Proteomes" id="UP000002729">
    <property type="component" value="Unassembled WGS sequence"/>
</dbReference>
<dbReference type="PROSITE" id="PS00108">
    <property type="entry name" value="PROTEIN_KINASE_ST"/>
    <property type="match status" value="1"/>
</dbReference>
<dbReference type="PROSITE" id="PS00107">
    <property type="entry name" value="PROTEIN_KINASE_ATP"/>
    <property type="match status" value="1"/>
</dbReference>
<dbReference type="InterPro" id="IPR008271">
    <property type="entry name" value="Ser/Thr_kinase_AS"/>
</dbReference>
<keyword evidence="2 5" id="KW-0547">Nucleotide-binding</keyword>
<keyword evidence="1" id="KW-0808">Transferase</keyword>
<dbReference type="InterPro" id="IPR000719">
    <property type="entry name" value="Prot_kinase_dom"/>
</dbReference>
<evidence type="ECO:0000256" key="3">
    <source>
        <dbReference type="ARBA" id="ARBA00022777"/>
    </source>
</evidence>
<feature type="non-terminal residue" evidence="8">
    <location>
        <position position="1"/>
    </location>
</feature>
<evidence type="ECO:0000256" key="6">
    <source>
        <dbReference type="RuleBase" id="RU000304"/>
    </source>
</evidence>
<dbReference type="GeneID" id="20220031"/>
<dbReference type="InterPro" id="IPR050538">
    <property type="entry name" value="MAP_kinase_kinase_kinase"/>
</dbReference>
<dbReference type="GO" id="GO:0005524">
    <property type="term" value="F:ATP binding"/>
    <property type="evidence" value="ECO:0007669"/>
    <property type="project" value="UniProtKB-UniRule"/>
</dbReference>
<name>F0YC78_AURAN</name>
<dbReference type="SUPFAM" id="SSF56112">
    <property type="entry name" value="Protein kinase-like (PK-like)"/>
    <property type="match status" value="1"/>
</dbReference>
<evidence type="ECO:0000313" key="9">
    <source>
        <dbReference type="Proteomes" id="UP000002729"/>
    </source>
</evidence>
<comment type="similarity">
    <text evidence="6">Belongs to the protein kinase superfamily.</text>
</comment>
<dbReference type="KEGG" id="aaf:AURANDRAFT_2528"/>
<dbReference type="Pfam" id="PF00069">
    <property type="entry name" value="Pkinase"/>
    <property type="match status" value="1"/>
</dbReference>
<keyword evidence="4 5" id="KW-0067">ATP-binding</keyword>
<evidence type="ECO:0000259" key="7">
    <source>
        <dbReference type="PROSITE" id="PS50011"/>
    </source>
</evidence>
<evidence type="ECO:0000256" key="5">
    <source>
        <dbReference type="PROSITE-ProRule" id="PRU10141"/>
    </source>
</evidence>
<dbReference type="OrthoDB" id="266718at2759"/>
<dbReference type="InterPro" id="IPR011009">
    <property type="entry name" value="Kinase-like_dom_sf"/>
</dbReference>
<dbReference type="OMA" id="ERWSCSQ"/>
<evidence type="ECO:0000256" key="2">
    <source>
        <dbReference type="ARBA" id="ARBA00022741"/>
    </source>
</evidence>
<dbReference type="EMBL" id="GL833131">
    <property type="protein sequence ID" value="EGB07246.1"/>
    <property type="molecule type" value="Genomic_DNA"/>
</dbReference>
<dbReference type="eggNOG" id="KOG0198">
    <property type="taxonomic scope" value="Eukaryota"/>
</dbReference>
<gene>
    <name evidence="8" type="ORF">AURANDRAFT_2528</name>
</gene>
<dbReference type="CDD" id="cd06606">
    <property type="entry name" value="STKc_MAPKKK"/>
    <property type="match status" value="1"/>
</dbReference>
<keyword evidence="9" id="KW-1185">Reference proteome</keyword>
<reference evidence="8 9" key="1">
    <citation type="journal article" date="2011" name="Proc. Natl. Acad. Sci. U.S.A.">
        <title>Niche of harmful alga Aureococcus anophagefferens revealed through ecogenomics.</title>
        <authorList>
            <person name="Gobler C.J."/>
            <person name="Berry D.L."/>
            <person name="Dyhrman S.T."/>
            <person name="Wilhelm S.W."/>
            <person name="Salamov A."/>
            <person name="Lobanov A.V."/>
            <person name="Zhang Y."/>
            <person name="Collier J.L."/>
            <person name="Wurch L.L."/>
            <person name="Kustka A.B."/>
            <person name="Dill B.D."/>
            <person name="Shah M."/>
            <person name="VerBerkmoes N.C."/>
            <person name="Kuo A."/>
            <person name="Terry A."/>
            <person name="Pangilinan J."/>
            <person name="Lindquist E.A."/>
            <person name="Lucas S."/>
            <person name="Paulsen I.T."/>
            <person name="Hattenrath-Lehmann T.K."/>
            <person name="Talmage S.C."/>
            <person name="Walker E.A."/>
            <person name="Koch F."/>
            <person name="Burson A.M."/>
            <person name="Marcoval M.A."/>
            <person name="Tang Y.Z."/>
            <person name="Lecleir G.R."/>
            <person name="Coyne K.J."/>
            <person name="Berg G.M."/>
            <person name="Bertrand E.M."/>
            <person name="Saito M.A."/>
            <person name="Gladyshev V.N."/>
            <person name="Grigoriev I.V."/>
        </authorList>
    </citation>
    <scope>NUCLEOTIDE SEQUENCE [LARGE SCALE GENOMIC DNA]</scope>
    <source>
        <strain evidence="9">CCMP 1984</strain>
    </source>
</reference>
<feature type="domain" description="Protein kinase" evidence="7">
    <location>
        <begin position="3"/>
        <end position="270"/>
    </location>
</feature>
<feature type="binding site" evidence="5">
    <location>
        <position position="32"/>
    </location>
    <ligand>
        <name>ATP</name>
        <dbReference type="ChEBI" id="CHEBI:30616"/>
    </ligand>
</feature>
<dbReference type="PROSITE" id="PS50011">
    <property type="entry name" value="PROTEIN_KINASE_DOM"/>
    <property type="match status" value="1"/>
</dbReference>
<evidence type="ECO:0000313" key="8">
    <source>
        <dbReference type="EMBL" id="EGB07246.1"/>
    </source>
</evidence>
<proteinExistence type="inferred from homology"/>
<dbReference type="GO" id="GO:0004674">
    <property type="term" value="F:protein serine/threonine kinase activity"/>
    <property type="evidence" value="ECO:0007669"/>
    <property type="project" value="UniProtKB-KW"/>
</dbReference>
<dbReference type="PANTHER" id="PTHR48016">
    <property type="entry name" value="MAP KINASE KINASE KINASE SSK2-RELATED-RELATED"/>
    <property type="match status" value="1"/>
</dbReference>
<dbReference type="PIRSF" id="PIRSF000654">
    <property type="entry name" value="Integrin-linked_kinase"/>
    <property type="match status" value="1"/>
</dbReference>
<evidence type="ECO:0000256" key="4">
    <source>
        <dbReference type="ARBA" id="ARBA00022840"/>
    </source>
</evidence>
<accession>F0YC78</accession>
<dbReference type="Gene3D" id="1.10.510.10">
    <property type="entry name" value="Transferase(Phosphotransferase) domain 1"/>
    <property type="match status" value="1"/>
</dbReference>